<keyword evidence="5" id="KW-1185">Reference proteome</keyword>
<name>A0ABS4QDW2_9NOCA</name>
<feature type="transmembrane region" description="Helical" evidence="2">
    <location>
        <begin position="135"/>
        <end position="157"/>
    </location>
</feature>
<feature type="region of interest" description="Disordered" evidence="1">
    <location>
        <begin position="73"/>
        <end position="105"/>
    </location>
</feature>
<feature type="region of interest" description="Disordered" evidence="1">
    <location>
        <begin position="1"/>
        <end position="47"/>
    </location>
</feature>
<reference evidence="4 5" key="1">
    <citation type="submission" date="2021-03" db="EMBL/GenBank/DDBJ databases">
        <title>Sequencing the genomes of 1000 actinobacteria strains.</title>
        <authorList>
            <person name="Klenk H.-P."/>
        </authorList>
    </citation>
    <scope>NUCLEOTIDE SEQUENCE [LARGE SCALE GENOMIC DNA]</scope>
    <source>
        <strain evidence="4 5">DSM 45516</strain>
    </source>
</reference>
<keyword evidence="2" id="KW-0472">Membrane</keyword>
<evidence type="ECO:0000313" key="4">
    <source>
        <dbReference type="EMBL" id="MBP2189748.1"/>
    </source>
</evidence>
<evidence type="ECO:0000256" key="1">
    <source>
        <dbReference type="SAM" id="MobiDB-lite"/>
    </source>
</evidence>
<accession>A0ABS4QDW2</accession>
<sequence>MGRREGVGQGSVANMSSAYASEPGGRAGARQFAGRAGNAGRGVPLWPGMIPLHQQAQQQRRLQQREAAAQPLEPTANEITQPQPAALHRTVQRAAPQRIEPRQPLPARRVEPHQRLWPARATRPHSHRKRTRHPWVVVSVASGASLAAVAIVAVYTAQATGPSESSPTVAGAALGGGPGCEAARTEQFVRGNGIGSTETGPDAILAFQHAYYVTRSGTAARALTAPDAAVPAAPVIDKGIASVPEGTRHCVLITPMPDGRFDVVITDMRPDASVRTYRQFVTVGVRDGAIVITKIAPPT</sequence>
<dbReference type="Proteomes" id="UP001519325">
    <property type="component" value="Unassembled WGS sequence"/>
</dbReference>
<gene>
    <name evidence="4" type="ORF">BJ987_002649</name>
</gene>
<dbReference type="InterPro" id="IPR058489">
    <property type="entry name" value="DUF8176"/>
</dbReference>
<evidence type="ECO:0000256" key="2">
    <source>
        <dbReference type="SAM" id="Phobius"/>
    </source>
</evidence>
<feature type="domain" description="DUF8176" evidence="3">
    <location>
        <begin position="178"/>
        <end position="296"/>
    </location>
</feature>
<protein>
    <recommendedName>
        <fullName evidence="3">DUF8176 domain-containing protein</fullName>
    </recommendedName>
</protein>
<comment type="caution">
    <text evidence="4">The sequence shown here is derived from an EMBL/GenBank/DDBJ whole genome shotgun (WGS) entry which is preliminary data.</text>
</comment>
<organism evidence="4 5">
    <name type="scientific">Nocardia goodfellowii</name>
    <dbReference type="NCBI Taxonomy" id="882446"/>
    <lineage>
        <taxon>Bacteria</taxon>
        <taxon>Bacillati</taxon>
        <taxon>Actinomycetota</taxon>
        <taxon>Actinomycetes</taxon>
        <taxon>Mycobacteriales</taxon>
        <taxon>Nocardiaceae</taxon>
        <taxon>Nocardia</taxon>
    </lineage>
</organism>
<dbReference type="RefSeq" id="WP_245365940.1">
    <property type="nucleotide sequence ID" value="NZ_JAGGMR010000001.1"/>
</dbReference>
<evidence type="ECO:0000313" key="5">
    <source>
        <dbReference type="Proteomes" id="UP001519325"/>
    </source>
</evidence>
<keyword evidence="2" id="KW-1133">Transmembrane helix</keyword>
<feature type="compositionally biased region" description="Low complexity" evidence="1">
    <location>
        <begin position="28"/>
        <end position="42"/>
    </location>
</feature>
<keyword evidence="2" id="KW-0812">Transmembrane</keyword>
<evidence type="ECO:0000259" key="3">
    <source>
        <dbReference type="Pfam" id="PF26527"/>
    </source>
</evidence>
<dbReference type="Pfam" id="PF26527">
    <property type="entry name" value="DUF8176"/>
    <property type="match status" value="1"/>
</dbReference>
<dbReference type="EMBL" id="JAGGMR010000001">
    <property type="protein sequence ID" value="MBP2189748.1"/>
    <property type="molecule type" value="Genomic_DNA"/>
</dbReference>
<proteinExistence type="predicted"/>